<dbReference type="EMBL" id="LATX01001851">
    <property type="protein sequence ID" value="KTB37343.1"/>
    <property type="molecule type" value="Genomic_DNA"/>
</dbReference>
<organism evidence="4 5">
    <name type="scientific">Moniliophthora roreri</name>
    <name type="common">Frosty pod rot fungus</name>
    <name type="synonym">Monilia roreri</name>
    <dbReference type="NCBI Taxonomy" id="221103"/>
    <lineage>
        <taxon>Eukaryota</taxon>
        <taxon>Fungi</taxon>
        <taxon>Dikarya</taxon>
        <taxon>Basidiomycota</taxon>
        <taxon>Agaricomycotina</taxon>
        <taxon>Agaricomycetes</taxon>
        <taxon>Agaricomycetidae</taxon>
        <taxon>Agaricales</taxon>
        <taxon>Marasmiineae</taxon>
        <taxon>Marasmiaceae</taxon>
        <taxon>Moniliophthora</taxon>
    </lineage>
</organism>
<reference evidence="4 5" key="1">
    <citation type="submission" date="2015-12" db="EMBL/GenBank/DDBJ databases">
        <title>Draft genome sequence of Moniliophthora roreri, the causal agent of frosty pod rot of cacao.</title>
        <authorList>
            <person name="Aime M.C."/>
            <person name="Diaz-Valderrama J.R."/>
            <person name="Kijpornyongpan T."/>
            <person name="Phillips-Mora W."/>
        </authorList>
    </citation>
    <scope>NUCLEOTIDE SEQUENCE [LARGE SCALE GENOMIC DNA]</scope>
    <source>
        <strain evidence="4 5">MCA 2952</strain>
    </source>
</reference>
<evidence type="ECO:0000313" key="5">
    <source>
        <dbReference type="Proteomes" id="UP000054988"/>
    </source>
</evidence>
<feature type="transmembrane region" description="Helical" evidence="2">
    <location>
        <begin position="12"/>
        <end position="34"/>
    </location>
</feature>
<accession>A0A0W0FM07</accession>
<dbReference type="Proteomes" id="UP000054988">
    <property type="component" value="Unassembled WGS sequence"/>
</dbReference>
<name>A0A0W0FM07_MONRR</name>
<evidence type="ECO:0000313" key="4">
    <source>
        <dbReference type="EMBL" id="KTB37343.1"/>
    </source>
</evidence>
<evidence type="ECO:0000256" key="2">
    <source>
        <dbReference type="SAM" id="Phobius"/>
    </source>
</evidence>
<keyword evidence="2" id="KW-0472">Membrane</keyword>
<dbReference type="InterPro" id="IPR029476">
    <property type="entry name" value="DNase_NucA_NucB"/>
</dbReference>
<comment type="caution">
    <text evidence="4">The sequence shown here is derived from an EMBL/GenBank/DDBJ whole genome shotgun (WGS) entry which is preliminary data.</text>
</comment>
<proteinExistence type="predicted"/>
<sequence length="540" mass="58715">MSIIRIGMRVKVYYFNLLVSPLYLTSSTSLPLYFPTAAILRNKTEEIILTFTAPFSFLPCLHPNTRREPLRGRTNRSLRQHLFVHIGKRLNFQKCVLQRLVAHPEEFAVRGAAVSLENDAVRGTAVTIMRMSVILRDFTYVMFTVRCTSVLEATGVALPMLRPAVEQFAASLGASAAPVLQLDAVSQVQSAAPVDAKDRHVAGVPVVHQAHFANATLVLLLNTEGGSSAFNWMKRGMAMYSRSSLASFRFEANKLTDSCCEICAKNTVTFTYSGPANTMEKRREKREKRRSAGCVDRYCAQKIGSGGNSSLNSCVEWPPASCEEGGNTLPQSQRSIDCIPQAQSVYQGWSFRRMMQNSSLTAGEEFVISIDCKLVMEVSFNNGSNPSGPRQDTSSNTGTARPEYRIPGDDNSYIIIPFGDLEAGRYTVFIQVLSGITSFTHLVDVDGDDVINPMGTLSAGQSQNVNFNLEEEEGVIGIVLGTRDNSTNVTWTFQGTPTPTSTSISGSRATITGFGSANGGVGNSAYPVVPFIVTGIVSAL</sequence>
<keyword evidence="2" id="KW-1133">Transmembrane helix</keyword>
<feature type="compositionally biased region" description="Polar residues" evidence="1">
    <location>
        <begin position="381"/>
        <end position="399"/>
    </location>
</feature>
<feature type="domain" description="Deoxyribonuclease NucA/NucB" evidence="3">
    <location>
        <begin position="267"/>
        <end position="369"/>
    </location>
</feature>
<evidence type="ECO:0000259" key="3">
    <source>
        <dbReference type="Pfam" id="PF14040"/>
    </source>
</evidence>
<evidence type="ECO:0000256" key="1">
    <source>
        <dbReference type="SAM" id="MobiDB-lite"/>
    </source>
</evidence>
<gene>
    <name evidence="4" type="ORF">WG66_10082</name>
</gene>
<dbReference type="Pfam" id="PF14040">
    <property type="entry name" value="DNase_NucA_NucB"/>
    <property type="match status" value="1"/>
</dbReference>
<dbReference type="AlphaFoldDB" id="A0A0W0FM07"/>
<feature type="region of interest" description="Disordered" evidence="1">
    <location>
        <begin position="381"/>
        <end position="404"/>
    </location>
</feature>
<protein>
    <recommendedName>
        <fullName evidence="3">Deoxyribonuclease NucA/NucB domain-containing protein</fullName>
    </recommendedName>
</protein>
<keyword evidence="2" id="KW-0812">Transmembrane</keyword>